<gene>
    <name evidence="3" type="ORF">Dxin01_01647</name>
</gene>
<dbReference type="InterPro" id="IPR006442">
    <property type="entry name" value="Antitoxin_Phd/YefM"/>
</dbReference>
<sequence>MTKTWSIQEFKANVSEAVRNVHDEPQVITKHGKPVAALIPIEQLASVGTKPKPTVLELLRGNYTFTPPEGENWDDDWLERAELTLRPAPFEDEL</sequence>
<comment type="function">
    <text evidence="2">Antitoxin component of a type II toxin-antitoxin (TA) system.</text>
</comment>
<organism evidence="3 4">
    <name type="scientific">Deinococcus xinjiangensis</name>
    <dbReference type="NCBI Taxonomy" id="457454"/>
    <lineage>
        <taxon>Bacteria</taxon>
        <taxon>Thermotogati</taxon>
        <taxon>Deinococcota</taxon>
        <taxon>Deinococci</taxon>
        <taxon>Deinococcales</taxon>
        <taxon>Deinococcaceae</taxon>
        <taxon>Deinococcus</taxon>
    </lineage>
</organism>
<dbReference type="InterPro" id="IPR051405">
    <property type="entry name" value="phD/YefM_antitoxin"/>
</dbReference>
<keyword evidence="4" id="KW-1185">Reference proteome</keyword>
<dbReference type="PANTHER" id="PTHR33713">
    <property type="entry name" value="ANTITOXIN YAFN-RELATED"/>
    <property type="match status" value="1"/>
</dbReference>
<dbReference type="Pfam" id="PF02604">
    <property type="entry name" value="PhdYeFM_antitox"/>
    <property type="match status" value="1"/>
</dbReference>
<dbReference type="Proteomes" id="UP001458946">
    <property type="component" value="Unassembled WGS sequence"/>
</dbReference>
<evidence type="ECO:0000313" key="4">
    <source>
        <dbReference type="Proteomes" id="UP001458946"/>
    </source>
</evidence>
<comment type="caution">
    <text evidence="3">The sequence shown here is derived from an EMBL/GenBank/DDBJ whole genome shotgun (WGS) entry which is preliminary data.</text>
</comment>
<dbReference type="EMBL" id="BAABRN010000015">
    <property type="protein sequence ID" value="GAA5501908.1"/>
    <property type="molecule type" value="Genomic_DNA"/>
</dbReference>
<evidence type="ECO:0000256" key="2">
    <source>
        <dbReference type="RuleBase" id="RU362080"/>
    </source>
</evidence>
<dbReference type="InterPro" id="IPR036165">
    <property type="entry name" value="YefM-like_sf"/>
</dbReference>
<dbReference type="SUPFAM" id="SSF143120">
    <property type="entry name" value="YefM-like"/>
    <property type="match status" value="1"/>
</dbReference>
<comment type="similarity">
    <text evidence="1 2">Belongs to the phD/YefM antitoxin family.</text>
</comment>
<evidence type="ECO:0000256" key="1">
    <source>
        <dbReference type="ARBA" id="ARBA00009981"/>
    </source>
</evidence>
<evidence type="ECO:0000313" key="3">
    <source>
        <dbReference type="EMBL" id="GAA5501908.1"/>
    </source>
</evidence>
<name>A0ABP9VF06_9DEIO</name>
<dbReference type="RefSeq" id="WP_353541880.1">
    <property type="nucleotide sequence ID" value="NZ_BAABRN010000015.1"/>
</dbReference>
<dbReference type="NCBIfam" id="TIGR01552">
    <property type="entry name" value="phd_fam"/>
    <property type="match status" value="1"/>
</dbReference>
<dbReference type="PANTHER" id="PTHR33713:SF9">
    <property type="entry name" value="ANTITOXIN"/>
    <property type="match status" value="1"/>
</dbReference>
<reference evidence="3 4" key="1">
    <citation type="submission" date="2024-02" db="EMBL/GenBank/DDBJ databases">
        <title>Deinococcus xinjiangensis NBRC 107630.</title>
        <authorList>
            <person name="Ichikawa N."/>
            <person name="Katano-Makiyama Y."/>
            <person name="Hidaka K."/>
        </authorList>
    </citation>
    <scope>NUCLEOTIDE SEQUENCE [LARGE SCALE GENOMIC DNA]</scope>
    <source>
        <strain evidence="3 4">NBRC 107630</strain>
    </source>
</reference>
<proteinExistence type="inferred from homology"/>
<protein>
    <recommendedName>
        <fullName evidence="2">Antitoxin</fullName>
    </recommendedName>
</protein>
<dbReference type="Gene3D" id="3.40.1620.10">
    <property type="entry name" value="YefM-like domain"/>
    <property type="match status" value="1"/>
</dbReference>
<accession>A0ABP9VF06</accession>